<organism evidence="8">
    <name type="scientific">hydrothermal vent metagenome</name>
    <dbReference type="NCBI Taxonomy" id="652676"/>
    <lineage>
        <taxon>unclassified sequences</taxon>
        <taxon>metagenomes</taxon>
        <taxon>ecological metagenomes</taxon>
    </lineage>
</organism>
<dbReference type="Gene3D" id="3.90.1150.10">
    <property type="entry name" value="Aspartate Aminotransferase, domain 1"/>
    <property type="match status" value="1"/>
</dbReference>
<protein>
    <submittedName>
        <fullName evidence="8">Cystathionine beta-lyase</fullName>
        <ecNumber evidence="8">4.4.1.8</ecNumber>
    </submittedName>
</protein>
<evidence type="ECO:0000256" key="4">
    <source>
        <dbReference type="ARBA" id="ARBA00023239"/>
    </source>
</evidence>
<dbReference type="InterPro" id="IPR015421">
    <property type="entry name" value="PyrdxlP-dep_Trfase_major"/>
</dbReference>
<evidence type="ECO:0000313" key="8">
    <source>
        <dbReference type="EMBL" id="VAV87111.1"/>
    </source>
</evidence>
<dbReference type="PIRSF" id="PIRSF001434">
    <property type="entry name" value="CGS"/>
    <property type="match status" value="1"/>
</dbReference>
<gene>
    <name evidence="8" type="ORF">MNBD_ALPHA08-390</name>
</gene>
<evidence type="ECO:0000256" key="7">
    <source>
        <dbReference type="ARBA" id="ARBA00047625"/>
    </source>
</evidence>
<dbReference type="InterPro" id="IPR006233">
    <property type="entry name" value="Cys_b_lyase_bac"/>
</dbReference>
<sequence length="399" mass="43780">MSVNDKKNSGYAAQTKIAHAGRQYAVHGMVNPGVYHASTITVPTLKDWFGNTSKYGYGRYGTPTLRALEESVADLEGGHGCCLFPSGLAAITSSLLIMLQQGDHLLVTDSAYRPTRNFCNEMLTNMGVETTYYDPCVGAGIEALIKPNTRVIFLESPGSLTMEMQDIPAIVKVARQKGIVTIIDNTWGAGHYFKPLAFGCDISVQAGTKYIVGHSDVMLGTATTSQALWENYRNKYKLLGQHVGPDDVYLALRGLHTIDVRLERHMKNALTVAKWLRERDEVAEVLHPGLPDAAGHDLWKRDYNGACGLFSIRLKNSDRKAIAAMIDNLSLFGIGASWGGFESLVIPFEPASYRTATKWPHTGTSLRFHIGLEAPQDLIADLEAGFERMLAATIKMENI</sequence>
<keyword evidence="3" id="KW-0663">Pyridoxal phosphate</keyword>
<comment type="catalytic activity">
    <reaction evidence="6">
        <text>L,L-cystathionine + H2O = L-homocysteine + pyruvate + NH4(+)</text>
        <dbReference type="Rhea" id="RHEA:13965"/>
        <dbReference type="ChEBI" id="CHEBI:15361"/>
        <dbReference type="ChEBI" id="CHEBI:15377"/>
        <dbReference type="ChEBI" id="CHEBI:28938"/>
        <dbReference type="ChEBI" id="CHEBI:58161"/>
        <dbReference type="ChEBI" id="CHEBI:58199"/>
    </reaction>
</comment>
<dbReference type="GO" id="GO:0030170">
    <property type="term" value="F:pyridoxal phosphate binding"/>
    <property type="evidence" value="ECO:0007669"/>
    <property type="project" value="InterPro"/>
</dbReference>
<dbReference type="GO" id="GO:0019346">
    <property type="term" value="P:transsulfuration"/>
    <property type="evidence" value="ECO:0007669"/>
    <property type="project" value="InterPro"/>
</dbReference>
<dbReference type="InterPro" id="IPR015422">
    <property type="entry name" value="PyrdxlP-dep_Trfase_small"/>
</dbReference>
<comment type="catalytic activity">
    <reaction evidence="7">
        <text>an S-substituted L-cysteine + H2O = a thiol + pyruvate + NH4(+)</text>
        <dbReference type="Rhea" id="RHEA:18121"/>
        <dbReference type="ChEBI" id="CHEBI:15361"/>
        <dbReference type="ChEBI" id="CHEBI:15377"/>
        <dbReference type="ChEBI" id="CHEBI:28938"/>
        <dbReference type="ChEBI" id="CHEBI:29256"/>
        <dbReference type="ChEBI" id="CHEBI:58717"/>
        <dbReference type="EC" id="4.4.1.13"/>
    </reaction>
</comment>
<proteinExistence type="inferred from homology"/>
<dbReference type="InterPro" id="IPR054542">
    <property type="entry name" value="Cys_met_metab_PP"/>
</dbReference>
<dbReference type="Pfam" id="PF01053">
    <property type="entry name" value="Cys_Met_Meta_PP"/>
    <property type="match status" value="1"/>
</dbReference>
<dbReference type="EMBL" id="UOEC01000023">
    <property type="protein sequence ID" value="VAV87111.1"/>
    <property type="molecule type" value="Genomic_DNA"/>
</dbReference>
<dbReference type="EC" id="4.4.1.8" evidence="8"/>
<evidence type="ECO:0000256" key="5">
    <source>
        <dbReference type="ARBA" id="ARBA00046315"/>
    </source>
</evidence>
<dbReference type="PROSITE" id="PS00868">
    <property type="entry name" value="CYS_MET_METAB_PP"/>
    <property type="match status" value="1"/>
</dbReference>
<evidence type="ECO:0000256" key="2">
    <source>
        <dbReference type="ARBA" id="ARBA00009077"/>
    </source>
</evidence>
<reference evidence="8" key="1">
    <citation type="submission" date="2018-06" db="EMBL/GenBank/DDBJ databases">
        <authorList>
            <person name="Zhirakovskaya E."/>
        </authorList>
    </citation>
    <scope>NUCLEOTIDE SEQUENCE</scope>
</reference>
<comment type="pathway">
    <text evidence="5">Amino-acid biosynthesis; L-methionine biosynthesis via de novo pathway; L-homocysteine from L-cystathionine: step 1/1.</text>
</comment>
<dbReference type="AlphaFoldDB" id="A0A3B0R4P7"/>
<comment type="similarity">
    <text evidence="2">Belongs to the trans-sulfuration enzymes family.</text>
</comment>
<accession>A0A3B0R4P7</accession>
<name>A0A3B0R4P7_9ZZZZ</name>
<evidence type="ECO:0000256" key="3">
    <source>
        <dbReference type="ARBA" id="ARBA00022898"/>
    </source>
</evidence>
<dbReference type="PANTHER" id="PTHR43500:SF1">
    <property type="entry name" value="CYSTATHIONINE BETA-LYASE-RELATED"/>
    <property type="match status" value="1"/>
</dbReference>
<dbReference type="NCBIfam" id="TIGR01324">
    <property type="entry name" value="cysta_beta_ly_B"/>
    <property type="match status" value="1"/>
</dbReference>
<dbReference type="PANTHER" id="PTHR43500">
    <property type="entry name" value="CYSTATHIONINE BETA-LYASE-RELATED"/>
    <property type="match status" value="1"/>
</dbReference>
<comment type="cofactor">
    <cofactor evidence="1">
        <name>pyridoxal 5'-phosphate</name>
        <dbReference type="ChEBI" id="CHEBI:597326"/>
    </cofactor>
</comment>
<dbReference type="InterPro" id="IPR000277">
    <property type="entry name" value="Cys/Met-Metab_PyrdxlP-dep_enz"/>
</dbReference>
<dbReference type="FunFam" id="3.40.640.10:FF:000046">
    <property type="entry name" value="Cystathionine gamma-lyase"/>
    <property type="match status" value="1"/>
</dbReference>
<keyword evidence="4 8" id="KW-0456">Lyase</keyword>
<dbReference type="CDD" id="cd00614">
    <property type="entry name" value="CGS_like"/>
    <property type="match status" value="1"/>
</dbReference>
<evidence type="ECO:0000256" key="6">
    <source>
        <dbReference type="ARBA" id="ARBA00047517"/>
    </source>
</evidence>
<dbReference type="GO" id="GO:0019450">
    <property type="term" value="P:L-cysteine catabolic process to pyruvate"/>
    <property type="evidence" value="ECO:0007669"/>
    <property type="project" value="TreeGrafter"/>
</dbReference>
<evidence type="ECO:0000256" key="1">
    <source>
        <dbReference type="ARBA" id="ARBA00001933"/>
    </source>
</evidence>
<dbReference type="Gene3D" id="3.40.640.10">
    <property type="entry name" value="Type I PLP-dependent aspartate aminotransferase-like (Major domain)"/>
    <property type="match status" value="1"/>
</dbReference>
<dbReference type="SUPFAM" id="SSF53383">
    <property type="entry name" value="PLP-dependent transferases"/>
    <property type="match status" value="1"/>
</dbReference>
<dbReference type="InterPro" id="IPR015424">
    <property type="entry name" value="PyrdxlP-dep_Trfase"/>
</dbReference>
<dbReference type="GO" id="GO:0047804">
    <property type="term" value="F:cysteine-S-conjugate beta-lyase activity"/>
    <property type="evidence" value="ECO:0007669"/>
    <property type="project" value="UniProtKB-EC"/>
</dbReference>